<dbReference type="PANTHER" id="PTHR11003:SF291">
    <property type="entry name" value="IP11374P"/>
    <property type="match status" value="1"/>
</dbReference>
<evidence type="ECO:0000256" key="3">
    <source>
        <dbReference type="ARBA" id="ARBA00022692"/>
    </source>
</evidence>
<dbReference type="AlphaFoldDB" id="A0A072PD63"/>
<organism evidence="12 13">
    <name type="scientific">Exophiala aquamarina CBS 119918</name>
    <dbReference type="NCBI Taxonomy" id="1182545"/>
    <lineage>
        <taxon>Eukaryota</taxon>
        <taxon>Fungi</taxon>
        <taxon>Dikarya</taxon>
        <taxon>Ascomycota</taxon>
        <taxon>Pezizomycotina</taxon>
        <taxon>Eurotiomycetes</taxon>
        <taxon>Chaetothyriomycetidae</taxon>
        <taxon>Chaetothyriales</taxon>
        <taxon>Herpotrichiellaceae</taxon>
        <taxon>Exophiala</taxon>
    </lineage>
</organism>
<keyword evidence="4 10" id="KW-1133">Transmembrane helix</keyword>
<dbReference type="RefSeq" id="XP_013259813.1">
    <property type="nucleotide sequence ID" value="XM_013404359.1"/>
</dbReference>
<feature type="transmembrane region" description="Helical" evidence="10">
    <location>
        <begin position="249"/>
        <end position="269"/>
    </location>
</feature>
<evidence type="ECO:0000256" key="1">
    <source>
        <dbReference type="ARBA" id="ARBA00004141"/>
    </source>
</evidence>
<evidence type="ECO:0000256" key="2">
    <source>
        <dbReference type="ARBA" id="ARBA00022448"/>
    </source>
</evidence>
<comment type="subcellular location">
    <subcellularLocation>
        <location evidence="1">Membrane</location>
        <topology evidence="1">Multi-pass membrane protein</topology>
    </subcellularLocation>
</comment>
<dbReference type="HOGENOM" id="CLU_013394_0_0_1"/>
<evidence type="ECO:0000256" key="5">
    <source>
        <dbReference type="ARBA" id="ARBA00023065"/>
    </source>
</evidence>
<gene>
    <name evidence="12" type="ORF">A1O9_07413</name>
</gene>
<feature type="transmembrane region" description="Helical" evidence="10">
    <location>
        <begin position="281"/>
        <end position="298"/>
    </location>
</feature>
<dbReference type="PANTHER" id="PTHR11003">
    <property type="entry name" value="POTASSIUM CHANNEL, SUBFAMILY K"/>
    <property type="match status" value="1"/>
</dbReference>
<keyword evidence="6 10" id="KW-0472">Membrane</keyword>
<dbReference type="Proteomes" id="UP000027920">
    <property type="component" value="Unassembled WGS sequence"/>
</dbReference>
<feature type="domain" description="Potassium channel" evidence="11">
    <location>
        <begin position="259"/>
        <end position="334"/>
    </location>
</feature>
<dbReference type="InterPro" id="IPR003280">
    <property type="entry name" value="2pore_dom_K_chnl"/>
</dbReference>
<name>A0A072PD63_9EURO</name>
<feature type="compositionally biased region" description="Basic and acidic residues" evidence="9">
    <location>
        <begin position="414"/>
        <end position="423"/>
    </location>
</feature>
<evidence type="ECO:0000256" key="4">
    <source>
        <dbReference type="ARBA" id="ARBA00022989"/>
    </source>
</evidence>
<feature type="transmembrane region" description="Helical" evidence="10">
    <location>
        <begin position="118"/>
        <end position="139"/>
    </location>
</feature>
<feature type="transmembrane region" description="Helical" evidence="10">
    <location>
        <begin position="174"/>
        <end position="196"/>
    </location>
</feature>
<evidence type="ECO:0000256" key="8">
    <source>
        <dbReference type="RuleBase" id="RU003857"/>
    </source>
</evidence>
<dbReference type="Gene3D" id="1.10.287.70">
    <property type="match status" value="2"/>
</dbReference>
<dbReference type="GO" id="GO:0030322">
    <property type="term" value="P:stabilization of membrane potential"/>
    <property type="evidence" value="ECO:0007669"/>
    <property type="project" value="TreeGrafter"/>
</dbReference>
<dbReference type="GeneID" id="25282327"/>
<evidence type="ECO:0000313" key="13">
    <source>
        <dbReference type="Proteomes" id="UP000027920"/>
    </source>
</evidence>
<feature type="transmembrane region" description="Helical" evidence="10">
    <location>
        <begin position="76"/>
        <end position="98"/>
    </location>
</feature>
<dbReference type="GO" id="GO:0015271">
    <property type="term" value="F:outward rectifier potassium channel activity"/>
    <property type="evidence" value="ECO:0007669"/>
    <property type="project" value="TreeGrafter"/>
</dbReference>
<evidence type="ECO:0000256" key="9">
    <source>
        <dbReference type="SAM" id="MobiDB-lite"/>
    </source>
</evidence>
<feature type="region of interest" description="Disordered" evidence="9">
    <location>
        <begin position="398"/>
        <end position="423"/>
    </location>
</feature>
<keyword evidence="13" id="KW-1185">Reference proteome</keyword>
<keyword evidence="7 8" id="KW-0407">Ion channel</keyword>
<protein>
    <recommendedName>
        <fullName evidence="11">Potassium channel domain-containing protein</fullName>
    </recommendedName>
</protein>
<dbReference type="GO" id="GO:0005886">
    <property type="term" value="C:plasma membrane"/>
    <property type="evidence" value="ECO:0007669"/>
    <property type="project" value="TreeGrafter"/>
</dbReference>
<evidence type="ECO:0000256" key="6">
    <source>
        <dbReference type="ARBA" id="ARBA00023136"/>
    </source>
</evidence>
<keyword evidence="5 8" id="KW-0406">Ion transport</keyword>
<dbReference type="Pfam" id="PF07885">
    <property type="entry name" value="Ion_trans_2"/>
    <property type="match status" value="2"/>
</dbReference>
<keyword evidence="2 8" id="KW-0813">Transport</keyword>
<dbReference type="VEuPathDB" id="FungiDB:A1O9_07413"/>
<evidence type="ECO:0000259" key="11">
    <source>
        <dbReference type="Pfam" id="PF07885"/>
    </source>
</evidence>
<dbReference type="STRING" id="1182545.A0A072PD63"/>
<sequence>MSDRIIATNAVSLAIAATANLTLISKFSRGPASFVGHSIVIVGWYISSFLLIPAIAVASISLQLPSTQGNSFSQAFYYACFACGLYFIVSSLMLISVYAARSGYYSEEAKCVRCETALTYQTIIFKAYLLIGALVFSNIEKWNYLDAVYWADNTILTIGLGDYAPKTHLGRSLVIPYAVGGVLLLGLMIASIQSFLTQRQKRKTSSIMKETQHALLKRLQSSKSKGKINEEDFKMFRDIQERVSQKHRWILLFGSGTAWFVLWFLSAAIFKRTESVQNWSYFQALFFTFIALMTIGYGDLYPVSNAGKAFFVFWSLLAVPTITILVSSMGDTIIKRLKDNSTRLRNLVQQFGDFSRKKSSKYSARSVCEGKTLDTEHRMSPFQNSPSIGSRRSALTKGKMCDESTQPPIGTENRAIEHGSKDPMEEIGPSLGKGQPYYHYLLIKEISNVAAHLFTSPSRKFTYDEWAWFLALISRGEHAGVSRANIPDEFEWVTSRDIGKPGIYEEGNGSSSSNWLTNGSYLKSGKSEAQWMLEQLIMTLKRELIPRVEERR</sequence>
<comment type="similarity">
    <text evidence="8">Belongs to the two pore domain potassium channel (TC 1.A.1.8) family.</text>
</comment>
<reference evidence="12 13" key="1">
    <citation type="submission" date="2013-03" db="EMBL/GenBank/DDBJ databases">
        <title>The Genome Sequence of Exophiala aquamarina CBS 119918.</title>
        <authorList>
            <consortium name="The Broad Institute Genomics Platform"/>
            <person name="Cuomo C."/>
            <person name="de Hoog S."/>
            <person name="Gorbushina A."/>
            <person name="Walker B."/>
            <person name="Young S.K."/>
            <person name="Zeng Q."/>
            <person name="Gargeya S."/>
            <person name="Fitzgerald M."/>
            <person name="Haas B."/>
            <person name="Abouelleil A."/>
            <person name="Allen A.W."/>
            <person name="Alvarado L."/>
            <person name="Arachchi H.M."/>
            <person name="Berlin A.M."/>
            <person name="Chapman S.B."/>
            <person name="Gainer-Dewar J."/>
            <person name="Goldberg J."/>
            <person name="Griggs A."/>
            <person name="Gujja S."/>
            <person name="Hansen M."/>
            <person name="Howarth C."/>
            <person name="Imamovic A."/>
            <person name="Ireland A."/>
            <person name="Larimer J."/>
            <person name="McCowan C."/>
            <person name="Murphy C."/>
            <person name="Pearson M."/>
            <person name="Poon T.W."/>
            <person name="Priest M."/>
            <person name="Roberts A."/>
            <person name="Saif S."/>
            <person name="Shea T."/>
            <person name="Sisk P."/>
            <person name="Sykes S."/>
            <person name="Wortman J."/>
            <person name="Nusbaum C."/>
            <person name="Birren B."/>
        </authorList>
    </citation>
    <scope>NUCLEOTIDE SEQUENCE [LARGE SCALE GENOMIC DNA]</scope>
    <source>
        <strain evidence="12 13">CBS 119918</strain>
    </source>
</reference>
<feature type="transmembrane region" description="Helical" evidence="10">
    <location>
        <begin position="6"/>
        <end position="27"/>
    </location>
</feature>
<evidence type="ECO:0000313" key="12">
    <source>
        <dbReference type="EMBL" id="KEF57223.1"/>
    </source>
</evidence>
<dbReference type="SUPFAM" id="SSF81324">
    <property type="entry name" value="Voltage-gated potassium channels"/>
    <property type="match status" value="2"/>
</dbReference>
<feature type="domain" description="Potassium channel" evidence="11">
    <location>
        <begin position="124"/>
        <end position="198"/>
    </location>
</feature>
<keyword evidence="3 8" id="KW-0812">Transmembrane</keyword>
<dbReference type="GO" id="GO:0022841">
    <property type="term" value="F:potassium ion leak channel activity"/>
    <property type="evidence" value="ECO:0007669"/>
    <property type="project" value="TreeGrafter"/>
</dbReference>
<evidence type="ECO:0000256" key="7">
    <source>
        <dbReference type="ARBA" id="ARBA00023303"/>
    </source>
</evidence>
<proteinExistence type="inferred from homology"/>
<evidence type="ECO:0000256" key="10">
    <source>
        <dbReference type="SAM" id="Phobius"/>
    </source>
</evidence>
<comment type="caution">
    <text evidence="12">The sequence shown here is derived from an EMBL/GenBank/DDBJ whole genome shotgun (WGS) entry which is preliminary data.</text>
</comment>
<dbReference type="InterPro" id="IPR013099">
    <property type="entry name" value="K_chnl_dom"/>
</dbReference>
<feature type="transmembrane region" description="Helical" evidence="10">
    <location>
        <begin position="39"/>
        <end position="64"/>
    </location>
</feature>
<dbReference type="OrthoDB" id="297496at2759"/>
<feature type="transmembrane region" description="Helical" evidence="10">
    <location>
        <begin position="310"/>
        <end position="330"/>
    </location>
</feature>
<accession>A0A072PD63</accession>
<dbReference type="PRINTS" id="PR01333">
    <property type="entry name" value="2POREKCHANEL"/>
</dbReference>
<dbReference type="EMBL" id="AMGV01000005">
    <property type="protein sequence ID" value="KEF57223.1"/>
    <property type="molecule type" value="Genomic_DNA"/>
</dbReference>